<accession>A0A2C6KJA6</accession>
<reference evidence="1 2" key="1">
    <citation type="journal article" date="2017" name="Int. J. Parasitol.">
        <title>The genome of the protozoan parasite Cystoisospora suis and a reverse vaccinology approach to identify vaccine candidates.</title>
        <authorList>
            <person name="Palmieri N."/>
            <person name="Shrestha A."/>
            <person name="Ruttkowski B."/>
            <person name="Beck T."/>
            <person name="Vogl C."/>
            <person name="Tomley F."/>
            <person name="Blake D.P."/>
            <person name="Joachim A."/>
        </authorList>
    </citation>
    <scope>NUCLEOTIDE SEQUENCE [LARGE SCALE GENOMIC DNA]</scope>
    <source>
        <strain evidence="1 2">Wien I</strain>
    </source>
</reference>
<feature type="non-terminal residue" evidence="1">
    <location>
        <position position="1"/>
    </location>
</feature>
<dbReference type="Proteomes" id="UP000221165">
    <property type="component" value="Unassembled WGS sequence"/>
</dbReference>
<evidence type="ECO:0000313" key="1">
    <source>
        <dbReference type="EMBL" id="PHJ16446.1"/>
    </source>
</evidence>
<dbReference type="GeneID" id="94433060"/>
<keyword evidence="2" id="KW-1185">Reference proteome</keyword>
<dbReference type="AlphaFoldDB" id="A0A2C6KJA6"/>
<dbReference type="VEuPathDB" id="ToxoDB:CSUI_009740"/>
<dbReference type="EMBL" id="MIGC01005947">
    <property type="protein sequence ID" value="PHJ16446.1"/>
    <property type="molecule type" value="Genomic_DNA"/>
</dbReference>
<dbReference type="RefSeq" id="XP_067918175.1">
    <property type="nucleotide sequence ID" value="XM_068069849.1"/>
</dbReference>
<proteinExistence type="predicted"/>
<comment type="caution">
    <text evidence="1">The sequence shown here is derived from an EMBL/GenBank/DDBJ whole genome shotgun (WGS) entry which is preliminary data.</text>
</comment>
<evidence type="ECO:0000313" key="2">
    <source>
        <dbReference type="Proteomes" id="UP000221165"/>
    </source>
</evidence>
<protein>
    <submittedName>
        <fullName evidence="1">Uncharacterized protein</fullName>
    </submittedName>
</protein>
<sequence length="64" mass="7059">LSLSPCLPESRVVPGRYPYSEGDPICNRSTFSSFSVSDSSSNSWTSDHVFILSTSVFPVIFVRL</sequence>
<name>A0A2C6KJA6_9APIC</name>
<gene>
    <name evidence="1" type="ORF">CSUI_009740</name>
</gene>
<organism evidence="1 2">
    <name type="scientific">Cystoisospora suis</name>
    <dbReference type="NCBI Taxonomy" id="483139"/>
    <lineage>
        <taxon>Eukaryota</taxon>
        <taxon>Sar</taxon>
        <taxon>Alveolata</taxon>
        <taxon>Apicomplexa</taxon>
        <taxon>Conoidasida</taxon>
        <taxon>Coccidia</taxon>
        <taxon>Eucoccidiorida</taxon>
        <taxon>Eimeriorina</taxon>
        <taxon>Sarcocystidae</taxon>
        <taxon>Cystoisospora</taxon>
    </lineage>
</organism>